<dbReference type="InterPro" id="IPR051603">
    <property type="entry name" value="Zinc-ADH_QOR/CCCR"/>
</dbReference>
<dbReference type="SUPFAM" id="SSF50129">
    <property type="entry name" value="GroES-like"/>
    <property type="match status" value="1"/>
</dbReference>
<dbReference type="Gene3D" id="3.90.180.10">
    <property type="entry name" value="Medium-chain alcohol dehydrogenases, catalytic domain"/>
    <property type="match status" value="1"/>
</dbReference>
<sequence length="222" mass="24594">MKAVGVSAYGSIDNFESRDVPRPASPTGRDVLIKVEACSVNPIDTKIRAGIYDDAPDYYKFAPKGFHIIGYDGAGTVLEVGSDSKFFKPGDDTSWVGATTRQGSYAEYQLVSEFHCAHKPKPLDFVKSASFGLTFGTAYQSLHHRLEIKPNENVGILIIREIHLPLSSGWEKAHHTLADVLSRKLDQWRRRSGQCCYPAGTQRLEPASSGCYCVSRRDYGFL</sequence>
<dbReference type="VEuPathDB" id="FungiDB:FOMG_18113"/>
<dbReference type="SMART" id="SM00829">
    <property type="entry name" value="PKS_ER"/>
    <property type="match status" value="1"/>
</dbReference>
<keyword evidence="1" id="KW-0521">NADP</keyword>
<dbReference type="EMBL" id="JH659417">
    <property type="protein sequence ID" value="EXK25208.1"/>
    <property type="molecule type" value="Genomic_DNA"/>
</dbReference>
<evidence type="ECO:0000313" key="3">
    <source>
        <dbReference type="EMBL" id="EXK25208.1"/>
    </source>
</evidence>
<accession>W9ZAB9</accession>
<gene>
    <name evidence="3" type="ORF">FOMG_18113</name>
</gene>
<dbReference type="GO" id="GO:0016491">
    <property type="term" value="F:oxidoreductase activity"/>
    <property type="evidence" value="ECO:0007669"/>
    <property type="project" value="InterPro"/>
</dbReference>
<dbReference type="Proteomes" id="UP000030703">
    <property type="component" value="Unassembled WGS sequence"/>
</dbReference>
<dbReference type="AlphaFoldDB" id="W9ZAB9"/>
<dbReference type="PANTHER" id="PTHR44154">
    <property type="entry name" value="QUINONE OXIDOREDUCTASE"/>
    <property type="match status" value="1"/>
</dbReference>
<dbReference type="InterPro" id="IPR020843">
    <property type="entry name" value="ER"/>
</dbReference>
<evidence type="ECO:0000256" key="1">
    <source>
        <dbReference type="ARBA" id="ARBA00022857"/>
    </source>
</evidence>
<dbReference type="PANTHER" id="PTHR44154:SF1">
    <property type="entry name" value="QUINONE OXIDOREDUCTASE"/>
    <property type="match status" value="1"/>
</dbReference>
<proteinExistence type="predicted"/>
<name>W9ZAB9_FUSOX</name>
<organism evidence="3">
    <name type="scientific">Fusarium oxysporum f. sp. melonis 26406</name>
    <dbReference type="NCBI Taxonomy" id="1089452"/>
    <lineage>
        <taxon>Eukaryota</taxon>
        <taxon>Fungi</taxon>
        <taxon>Dikarya</taxon>
        <taxon>Ascomycota</taxon>
        <taxon>Pezizomycotina</taxon>
        <taxon>Sordariomycetes</taxon>
        <taxon>Hypocreomycetidae</taxon>
        <taxon>Hypocreales</taxon>
        <taxon>Nectriaceae</taxon>
        <taxon>Fusarium</taxon>
        <taxon>Fusarium oxysporum species complex</taxon>
    </lineage>
</organism>
<reference evidence="3" key="2">
    <citation type="submission" date="2012-05" db="EMBL/GenBank/DDBJ databases">
        <title>Annotation of the Genome Sequence of Fusarium oxysporum f. sp. melonis 26406.</title>
        <authorList>
            <consortium name="The Broad Institute Genomics Platform"/>
            <person name="Ma L.-J."/>
            <person name="Corby-Kistler H."/>
            <person name="Broz K."/>
            <person name="Gale L.R."/>
            <person name="Jonkers W."/>
            <person name="O'Donnell K."/>
            <person name="Ploetz R."/>
            <person name="Steinberg C."/>
            <person name="Schwartz D.C."/>
            <person name="VanEtten H."/>
            <person name="Zhou S."/>
            <person name="Young S.K."/>
            <person name="Zeng Q."/>
            <person name="Gargeya S."/>
            <person name="Fitzgerald M."/>
            <person name="Abouelleil A."/>
            <person name="Alvarado L."/>
            <person name="Chapman S.B."/>
            <person name="Gainer-Dewar J."/>
            <person name="Goldberg J."/>
            <person name="Griggs A."/>
            <person name="Gujja S."/>
            <person name="Hansen M."/>
            <person name="Howarth C."/>
            <person name="Imamovic A."/>
            <person name="Ireland A."/>
            <person name="Larimer J."/>
            <person name="McCowan C."/>
            <person name="Murphy C."/>
            <person name="Pearson M."/>
            <person name="Poon T.W."/>
            <person name="Priest M."/>
            <person name="Roberts A."/>
            <person name="Saif S."/>
            <person name="Shea T."/>
            <person name="Sykes S."/>
            <person name="Wortman J."/>
            <person name="Nusbaum C."/>
            <person name="Birren B."/>
        </authorList>
    </citation>
    <scope>NUCLEOTIDE SEQUENCE</scope>
    <source>
        <strain evidence="3">26406</strain>
    </source>
</reference>
<dbReference type="Gene3D" id="3.40.50.720">
    <property type="entry name" value="NAD(P)-binding Rossmann-like Domain"/>
    <property type="match status" value="1"/>
</dbReference>
<evidence type="ECO:0000259" key="2">
    <source>
        <dbReference type="SMART" id="SM00829"/>
    </source>
</evidence>
<dbReference type="HOGENOM" id="CLU_1245426_0_0_1"/>
<dbReference type="InterPro" id="IPR013154">
    <property type="entry name" value="ADH-like_N"/>
</dbReference>
<dbReference type="Pfam" id="PF08240">
    <property type="entry name" value="ADH_N"/>
    <property type="match status" value="1"/>
</dbReference>
<protein>
    <recommendedName>
        <fullName evidence="2">Enoyl reductase (ER) domain-containing protein</fullName>
    </recommendedName>
</protein>
<dbReference type="InterPro" id="IPR011032">
    <property type="entry name" value="GroES-like_sf"/>
</dbReference>
<reference evidence="3" key="1">
    <citation type="submission" date="2012-04" db="EMBL/GenBank/DDBJ databases">
        <title>The Genome Sequence of Fusarium oxysporum melonis.</title>
        <authorList>
            <consortium name="The Broad Institute Genome Sequencing Platform"/>
            <person name="Ma L.-J."/>
            <person name="Gale L.R."/>
            <person name="Schwartz D.C."/>
            <person name="Zhou S."/>
            <person name="Corby-Kistler H."/>
            <person name="Young S.K."/>
            <person name="Zeng Q."/>
            <person name="Gargeya S."/>
            <person name="Fitzgerald M."/>
            <person name="Haas B."/>
            <person name="Abouelleil A."/>
            <person name="Alvarado L."/>
            <person name="Arachchi H.M."/>
            <person name="Berlin A."/>
            <person name="Brown A."/>
            <person name="Chapman S.B."/>
            <person name="Chen Z."/>
            <person name="Dunbar C."/>
            <person name="Freedman E."/>
            <person name="Gearin G."/>
            <person name="Goldberg J."/>
            <person name="Griggs A."/>
            <person name="Gujja S."/>
            <person name="Heiman D."/>
            <person name="Howarth C."/>
            <person name="Larson L."/>
            <person name="Lui A."/>
            <person name="MacDonald P.J.P."/>
            <person name="Montmayeur A."/>
            <person name="Murphy C."/>
            <person name="Neiman D."/>
            <person name="Pearson M."/>
            <person name="Priest M."/>
            <person name="Roberts A."/>
            <person name="Saif S."/>
            <person name="Shea T."/>
            <person name="Shenoy N."/>
            <person name="Sisk P."/>
            <person name="Stolte C."/>
            <person name="Sykes S."/>
            <person name="Wortman J."/>
            <person name="Nusbaum C."/>
            <person name="Birren B."/>
        </authorList>
    </citation>
    <scope>NUCLEOTIDE SEQUENCE</scope>
    <source>
        <strain evidence="3">26406</strain>
    </source>
</reference>
<feature type="domain" description="Enoyl reductase (ER)" evidence="2">
    <location>
        <begin position="10"/>
        <end position="218"/>
    </location>
</feature>